<comment type="caution">
    <text evidence="2">The sequence shown here is derived from an EMBL/GenBank/DDBJ whole genome shotgun (WGS) entry which is preliminary data.</text>
</comment>
<proteinExistence type="predicted"/>
<sequence>MKVLNLSLIIFLVSIPFAYSQLTLVKDINTGNEQSFAYRISVVCNGNAYFVANDGVSGHEVWKSDGTTSGTSLCKNIFPGNETCNPQAFGTDNKLVYFLANDSLHGNELWKTDGTVSGTQLVIDSKPGVANSKIYVPFNEYETFAFINEKNYFLQNDGLYETDGSSNGTKLLYSIPVSYDLEKHNNLIYFVGRVSFYDSIYVFNPTTNKIQAIKYNFRSPGSLVSTPIGLLVSDNDKLYNINSTLNTVTDITPVESISSYSLKNAASFHKGFYYFVATNRNDKSKPYLFRTNGLTGGTQVYANISLDNFSSYGYFKSEGDYLFFFYNSASSMPTELWRTDGTVSGLVKLESYNSSSLNSISPAKNVVGHLRKIYYFGQKDDEISLYESDGTQVGTKPIALIDDGFASRQLTTGLMKLKNLLLFSAAVKSNKSIGEELWSFALPIDTKNNDLNEQIISFSPNPVHDKVKIEINSDIRCNYSIMNLCGVELVKDTELNNSRIISFEKFVPGIYFISLNLNGTLKCIKIIKE</sequence>
<protein>
    <submittedName>
        <fullName evidence="2">T9SS type A sorting domain-containing protein</fullName>
    </submittedName>
</protein>
<evidence type="ECO:0000313" key="2">
    <source>
        <dbReference type="EMBL" id="MBK9719482.1"/>
    </source>
</evidence>
<dbReference type="AlphaFoldDB" id="A0A9D7SD75"/>
<organism evidence="2 3">
    <name type="scientific">Candidatus Defluviibacterium haderslevense</name>
    <dbReference type="NCBI Taxonomy" id="2981993"/>
    <lineage>
        <taxon>Bacteria</taxon>
        <taxon>Pseudomonadati</taxon>
        <taxon>Bacteroidota</taxon>
        <taxon>Saprospiria</taxon>
        <taxon>Saprospirales</taxon>
        <taxon>Saprospiraceae</taxon>
        <taxon>Candidatus Defluviibacterium</taxon>
    </lineage>
</organism>
<evidence type="ECO:0000259" key="1">
    <source>
        <dbReference type="Pfam" id="PF18962"/>
    </source>
</evidence>
<feature type="domain" description="Secretion system C-terminal sorting" evidence="1">
    <location>
        <begin position="460"/>
        <end position="524"/>
    </location>
</feature>
<dbReference type="InterPro" id="IPR015943">
    <property type="entry name" value="WD40/YVTN_repeat-like_dom_sf"/>
</dbReference>
<evidence type="ECO:0000313" key="3">
    <source>
        <dbReference type="Proteomes" id="UP000808349"/>
    </source>
</evidence>
<dbReference type="NCBIfam" id="TIGR04183">
    <property type="entry name" value="Por_Secre_tail"/>
    <property type="match status" value="1"/>
</dbReference>
<dbReference type="InterPro" id="IPR011047">
    <property type="entry name" value="Quinoprotein_ADH-like_sf"/>
</dbReference>
<reference evidence="2 3" key="1">
    <citation type="submission" date="2020-10" db="EMBL/GenBank/DDBJ databases">
        <title>Connecting structure to function with the recovery of over 1000 high-quality activated sludge metagenome-assembled genomes encoding full-length rRNA genes using long-read sequencing.</title>
        <authorList>
            <person name="Singleton C.M."/>
            <person name="Petriglieri F."/>
            <person name="Kristensen J.M."/>
            <person name="Kirkegaard R.H."/>
            <person name="Michaelsen T.Y."/>
            <person name="Andersen M.H."/>
            <person name="Karst S.M."/>
            <person name="Dueholm M.S."/>
            <person name="Nielsen P.H."/>
            <person name="Albertsen M."/>
        </authorList>
    </citation>
    <scope>NUCLEOTIDE SEQUENCE [LARGE SCALE GENOMIC DNA]</scope>
    <source>
        <strain evidence="2">Ribe_18-Q3-R11-54_BAT3C.373</strain>
    </source>
</reference>
<dbReference type="EMBL" id="JADKFW010000021">
    <property type="protein sequence ID" value="MBK9719482.1"/>
    <property type="molecule type" value="Genomic_DNA"/>
</dbReference>
<name>A0A9D7SD75_9BACT</name>
<accession>A0A9D7SD75</accession>
<dbReference type="Proteomes" id="UP000808349">
    <property type="component" value="Unassembled WGS sequence"/>
</dbReference>
<dbReference type="Gene3D" id="2.130.10.10">
    <property type="entry name" value="YVTN repeat-like/Quinoprotein amine dehydrogenase"/>
    <property type="match status" value="1"/>
</dbReference>
<dbReference type="SUPFAM" id="SSF50998">
    <property type="entry name" value="Quinoprotein alcohol dehydrogenase-like"/>
    <property type="match status" value="1"/>
</dbReference>
<gene>
    <name evidence="2" type="ORF">IPO85_18590</name>
</gene>
<dbReference type="InterPro" id="IPR026444">
    <property type="entry name" value="Secre_tail"/>
</dbReference>
<dbReference type="Pfam" id="PF18962">
    <property type="entry name" value="Por_Secre_tail"/>
    <property type="match status" value="1"/>
</dbReference>